<keyword evidence="1" id="KW-0472">Membrane</keyword>
<dbReference type="Pfam" id="PF11906">
    <property type="entry name" value="DUF3426"/>
    <property type="match status" value="1"/>
</dbReference>
<feature type="transmembrane region" description="Helical" evidence="1">
    <location>
        <begin position="98"/>
        <end position="115"/>
    </location>
</feature>
<sequence length="262" mass="29436">MNPVIARCPHCQTQFRVTQTQLQQAAGRVRCGVCMQVFHAQPATGLASSAANTPRSFAKERLALDPLPKPLAPLEVLGQLSAEPPLLPQRKKKSKGRWLNGLLLLAIPLQALWWWRQELAWQAPLAPAFEWACQYLPCGLQARSNLAAIRSQHLYIRDHPDYEKMLLVSTLIENQADFAQPFPVLGLTFYDLQGRPSAQRYLRPQDYLQGELVNLELMPAHTPIQLELGLEDPGLPSISYTLQFYPTNSDIPSLTAPIERVE</sequence>
<dbReference type="RefSeq" id="WP_051527901.1">
    <property type="nucleotide sequence ID" value="NZ_JBHLZN010000004.1"/>
</dbReference>
<gene>
    <name evidence="3" type="ORF">ACFFLH_12215</name>
</gene>
<evidence type="ECO:0000256" key="1">
    <source>
        <dbReference type="SAM" id="Phobius"/>
    </source>
</evidence>
<keyword evidence="1" id="KW-1133">Transmembrane helix</keyword>
<reference evidence="3 4" key="1">
    <citation type="submission" date="2024-09" db="EMBL/GenBank/DDBJ databases">
        <authorList>
            <person name="Sun Q."/>
            <person name="Mori K."/>
        </authorList>
    </citation>
    <scope>NUCLEOTIDE SEQUENCE [LARGE SCALE GENOMIC DNA]</scope>
    <source>
        <strain evidence="3 4">ATCC 51285</strain>
    </source>
</reference>
<comment type="caution">
    <text evidence="3">The sequence shown here is derived from an EMBL/GenBank/DDBJ whole genome shotgun (WGS) entry which is preliminary data.</text>
</comment>
<accession>A0ABV5ZE99</accession>
<dbReference type="Proteomes" id="UP001589628">
    <property type="component" value="Unassembled WGS sequence"/>
</dbReference>
<dbReference type="EMBL" id="JBHLZN010000004">
    <property type="protein sequence ID" value="MFB9887175.1"/>
    <property type="molecule type" value="Genomic_DNA"/>
</dbReference>
<feature type="domain" description="Zinc finger/thioredoxin putative" evidence="2">
    <location>
        <begin position="5"/>
        <end position="40"/>
    </location>
</feature>
<evidence type="ECO:0000259" key="2">
    <source>
        <dbReference type="Pfam" id="PF13719"/>
    </source>
</evidence>
<dbReference type="InterPro" id="IPR011723">
    <property type="entry name" value="Znf/thioredoxin_put"/>
</dbReference>
<proteinExistence type="predicted"/>
<evidence type="ECO:0000313" key="4">
    <source>
        <dbReference type="Proteomes" id="UP001589628"/>
    </source>
</evidence>
<dbReference type="Pfam" id="PF13719">
    <property type="entry name" value="Zn_ribbon_5"/>
    <property type="match status" value="1"/>
</dbReference>
<dbReference type="InterPro" id="IPR021834">
    <property type="entry name" value="DUF3426"/>
</dbReference>
<keyword evidence="1" id="KW-0812">Transmembrane</keyword>
<evidence type="ECO:0000313" key="3">
    <source>
        <dbReference type="EMBL" id="MFB9887175.1"/>
    </source>
</evidence>
<name>A0ABV5ZE99_9GAMM</name>
<keyword evidence="4" id="KW-1185">Reference proteome</keyword>
<dbReference type="NCBIfam" id="TIGR02098">
    <property type="entry name" value="MJ0042_CXXC"/>
    <property type="match status" value="1"/>
</dbReference>
<protein>
    <submittedName>
        <fullName evidence="3">DUF3426 domain-containing protein</fullName>
    </submittedName>
</protein>
<organism evidence="3 4">
    <name type="scientific">Balneatrix alpica</name>
    <dbReference type="NCBI Taxonomy" id="75684"/>
    <lineage>
        <taxon>Bacteria</taxon>
        <taxon>Pseudomonadati</taxon>
        <taxon>Pseudomonadota</taxon>
        <taxon>Gammaproteobacteria</taxon>
        <taxon>Oceanospirillales</taxon>
        <taxon>Balneatrichaceae</taxon>
        <taxon>Balneatrix</taxon>
    </lineage>
</organism>